<dbReference type="SUPFAM" id="SSF103473">
    <property type="entry name" value="MFS general substrate transporter"/>
    <property type="match status" value="1"/>
</dbReference>
<feature type="transmembrane region" description="Helical" evidence="7">
    <location>
        <begin position="465"/>
        <end position="489"/>
    </location>
</feature>
<dbReference type="InterPro" id="IPR020846">
    <property type="entry name" value="MFS_dom"/>
</dbReference>
<reference evidence="9" key="1">
    <citation type="journal article" date="2004" name="Nat. Biotechnol.">
        <title>Complete genome sequence of the metabolically versatile photosynthetic bacterium Rhodopseudomonas palustris.</title>
        <authorList>
            <person name="Larimer F.W."/>
            <person name="Chain P."/>
            <person name="Hauser L."/>
            <person name="Lamerdin J."/>
            <person name="Malfatti S."/>
            <person name="Do L."/>
            <person name="Land M.L."/>
            <person name="Pelletier D.A."/>
            <person name="Beatty J.T."/>
            <person name="Lang A.S."/>
            <person name="Tabita F.R."/>
            <person name="Gibson J.L."/>
            <person name="Hanson T.E."/>
            <person name="Bobst C."/>
            <person name="Torres J.L."/>
            <person name="Peres C."/>
            <person name="Harrison F.H."/>
            <person name="Gibson J."/>
            <person name="Harwood C.S."/>
        </authorList>
    </citation>
    <scope>NUCLEOTIDE SEQUENCE [LARGE SCALE GENOMIC DNA]</scope>
    <source>
        <strain evidence="9">CGA009</strain>
    </source>
</reference>
<feature type="transmembrane region" description="Helical" evidence="7">
    <location>
        <begin position="420"/>
        <end position="444"/>
    </location>
</feature>
<dbReference type="PhylomeDB" id="Q6N8M3"/>
<feature type="transmembrane region" description="Helical" evidence="7">
    <location>
        <begin position="74"/>
        <end position="97"/>
    </location>
</feature>
<comment type="subcellular location">
    <subcellularLocation>
        <location evidence="1">Cell membrane</location>
        <topology evidence="1">Multi-pass membrane protein</topology>
    </subcellularLocation>
</comment>
<gene>
    <name evidence="9" type="ordered locus">RPA1880</name>
</gene>
<feature type="transmembrane region" description="Helical" evidence="7">
    <location>
        <begin position="139"/>
        <end position="166"/>
    </location>
</feature>
<dbReference type="CDD" id="cd17502">
    <property type="entry name" value="MFS_Azr1_MDR_like"/>
    <property type="match status" value="1"/>
</dbReference>
<name>Q6N8M3_RHOPA</name>
<feature type="transmembrane region" description="Helical" evidence="7">
    <location>
        <begin position="366"/>
        <end position="384"/>
    </location>
</feature>
<dbReference type="Pfam" id="PF07690">
    <property type="entry name" value="MFS_1"/>
    <property type="match status" value="1"/>
</dbReference>
<feature type="transmembrane region" description="Helical" evidence="7">
    <location>
        <begin position="321"/>
        <end position="346"/>
    </location>
</feature>
<dbReference type="eggNOG" id="COG2814">
    <property type="taxonomic scope" value="Bacteria"/>
</dbReference>
<protein>
    <submittedName>
        <fullName evidence="9">Membrane transport protein-major facilitator superfamily</fullName>
    </submittedName>
</protein>
<dbReference type="PROSITE" id="PS50850">
    <property type="entry name" value="MFS"/>
    <property type="match status" value="1"/>
</dbReference>
<dbReference type="PANTHER" id="PTHR23501:SF197">
    <property type="entry name" value="COMD"/>
    <property type="match status" value="1"/>
</dbReference>
<dbReference type="InterPro" id="IPR011701">
    <property type="entry name" value="MFS"/>
</dbReference>
<feature type="transmembrane region" description="Helical" evidence="7">
    <location>
        <begin position="226"/>
        <end position="248"/>
    </location>
</feature>
<keyword evidence="4 7" id="KW-0812">Transmembrane</keyword>
<evidence type="ECO:0000256" key="6">
    <source>
        <dbReference type="ARBA" id="ARBA00023136"/>
    </source>
</evidence>
<dbReference type="STRING" id="258594.RPA1880"/>
<dbReference type="HOGENOM" id="CLU_000960_2_7_5"/>
<dbReference type="PANTHER" id="PTHR23501">
    <property type="entry name" value="MAJOR FACILITATOR SUPERFAMILY"/>
    <property type="match status" value="1"/>
</dbReference>
<evidence type="ECO:0000256" key="2">
    <source>
        <dbReference type="ARBA" id="ARBA00022448"/>
    </source>
</evidence>
<evidence type="ECO:0000313" key="9">
    <source>
        <dbReference type="EMBL" id="CAE27321.1"/>
    </source>
</evidence>
<feature type="transmembrane region" description="Helical" evidence="7">
    <location>
        <begin position="198"/>
        <end position="220"/>
    </location>
</feature>
<feature type="transmembrane region" description="Helical" evidence="7">
    <location>
        <begin position="288"/>
        <end position="309"/>
    </location>
</feature>
<dbReference type="EMBL" id="BX572599">
    <property type="protein sequence ID" value="CAE27321.1"/>
    <property type="molecule type" value="Genomic_DNA"/>
</dbReference>
<dbReference type="Gene3D" id="1.20.1250.20">
    <property type="entry name" value="MFS general substrate transporter like domains"/>
    <property type="match status" value="1"/>
</dbReference>
<feature type="transmembrane region" description="Helical" evidence="7">
    <location>
        <begin position="260"/>
        <end position="282"/>
    </location>
</feature>
<evidence type="ECO:0000256" key="1">
    <source>
        <dbReference type="ARBA" id="ARBA00004651"/>
    </source>
</evidence>
<feature type="transmembrane region" description="Helical" evidence="7">
    <location>
        <begin position="509"/>
        <end position="531"/>
    </location>
</feature>
<dbReference type="AlphaFoldDB" id="Q6N8M3"/>
<evidence type="ECO:0000259" key="8">
    <source>
        <dbReference type="PROSITE" id="PS50850"/>
    </source>
</evidence>
<evidence type="ECO:0000256" key="3">
    <source>
        <dbReference type="ARBA" id="ARBA00022475"/>
    </source>
</evidence>
<dbReference type="GO" id="GO:0022857">
    <property type="term" value="F:transmembrane transporter activity"/>
    <property type="evidence" value="ECO:0007669"/>
    <property type="project" value="InterPro"/>
</dbReference>
<evidence type="ECO:0000256" key="7">
    <source>
        <dbReference type="SAM" id="Phobius"/>
    </source>
</evidence>
<dbReference type="InterPro" id="IPR036259">
    <property type="entry name" value="MFS_trans_sf"/>
</dbReference>
<evidence type="ECO:0000256" key="5">
    <source>
        <dbReference type="ARBA" id="ARBA00022989"/>
    </source>
</evidence>
<keyword evidence="3" id="KW-1003">Cell membrane</keyword>
<feature type="transmembrane region" description="Helical" evidence="7">
    <location>
        <begin position="172"/>
        <end position="191"/>
    </location>
</feature>
<feature type="domain" description="Major facilitator superfamily (MFS) profile" evidence="8">
    <location>
        <begin position="75"/>
        <end position="535"/>
    </location>
</feature>
<feature type="transmembrane region" description="Helical" evidence="7">
    <location>
        <begin position="396"/>
        <end position="414"/>
    </location>
</feature>
<proteinExistence type="predicted"/>
<dbReference type="FunFam" id="1.20.1720.10:FF:000004">
    <property type="entry name" value="EmrB/QacA family drug resistance transporter"/>
    <property type="match status" value="1"/>
</dbReference>
<accession>Q6N8M3</accession>
<organism evidence="9">
    <name type="scientific">Rhodopseudomonas palustris (strain ATCC BAA-98 / CGA009)</name>
    <dbReference type="NCBI Taxonomy" id="258594"/>
    <lineage>
        <taxon>Bacteria</taxon>
        <taxon>Pseudomonadati</taxon>
        <taxon>Pseudomonadota</taxon>
        <taxon>Alphaproteobacteria</taxon>
        <taxon>Hyphomicrobiales</taxon>
        <taxon>Nitrobacteraceae</taxon>
        <taxon>Rhodopseudomonas</taxon>
    </lineage>
</organism>
<evidence type="ECO:0000256" key="4">
    <source>
        <dbReference type="ARBA" id="ARBA00022692"/>
    </source>
</evidence>
<keyword evidence="2" id="KW-0813">Transport</keyword>
<keyword evidence="5 7" id="KW-1133">Transmembrane helix</keyword>
<feature type="transmembrane region" description="Helical" evidence="7">
    <location>
        <begin position="109"/>
        <end position="132"/>
    </location>
</feature>
<dbReference type="Gene3D" id="1.20.1720.10">
    <property type="entry name" value="Multidrug resistance protein D"/>
    <property type="match status" value="1"/>
</dbReference>
<sequence>MHWRVSPHRFSPTRFRARMSMSERQSRTSAGATHHLLSDESAAELSSIPTEVINLGDAPPLAPAGALTQGEVRAILLSLLLAMFLAALDQTIVATALPTIGRQFGDVENLSWVITAYLLSSTAVAPVFGSLADIYGRRVMIIVSLSLFVAGSVMCALAPSLLVLILGRALQGLGGGGIMPIVQTVISDVVSPRERGQYQAYFSGVWVSAGIGGPILGGFFAEHLHWSMIFWINLPLAIGALALLLPKMAKIPVYHRRRKVDWLGGVLLMAAAMAVMLVLTWGGNRFAWLSPTILALSGAAVLLAASFIWHALRAREPFLPLQLMSGTVVPWAMAGGAFTMGAMIALTVHMPLYYEAVYHLTASQSGLALIPIAAISVFGAAFTGRAMVHVERYKRIAIFGTSFAALMAAAIAVLTPLPLWLFLTLLSLCSLGLGTVFPVSVVSIQNAVPRPQIGTATGAMNFFRALMASFTVAAFTAILLIALGGNVQLGGGEHRHLVGSVAAAEMVAGFRWVFGAAALMLAASALCIMVMEERKLAGPEPTLALSE</sequence>
<keyword evidence="6 7" id="KW-0472">Membrane</keyword>
<dbReference type="GO" id="GO:0005886">
    <property type="term" value="C:plasma membrane"/>
    <property type="evidence" value="ECO:0007669"/>
    <property type="project" value="UniProtKB-SubCell"/>
</dbReference>